<dbReference type="NCBIfam" id="TIGR00551">
    <property type="entry name" value="nadB"/>
    <property type="match status" value="1"/>
</dbReference>
<dbReference type="Gene3D" id="1.20.58.100">
    <property type="entry name" value="Fumarate reductase/succinate dehydrogenase flavoprotein-like, C-terminal domain"/>
    <property type="match status" value="1"/>
</dbReference>
<comment type="similarity">
    <text evidence="3 12">Belongs to the FAD-dependent oxidoreductase 2 family. NadB subfamily.</text>
</comment>
<dbReference type="EC" id="1.4.3.16" evidence="4 10"/>
<evidence type="ECO:0000256" key="3">
    <source>
        <dbReference type="ARBA" id="ARBA00008562"/>
    </source>
</evidence>
<evidence type="ECO:0000256" key="6">
    <source>
        <dbReference type="ARBA" id="ARBA00022642"/>
    </source>
</evidence>
<dbReference type="PRINTS" id="PR00368">
    <property type="entry name" value="FADPNR"/>
</dbReference>
<dbReference type="PIRSF" id="PIRSF000171">
    <property type="entry name" value="SDHA_APRA_LASPO"/>
    <property type="match status" value="1"/>
</dbReference>
<dbReference type="Pfam" id="PF00890">
    <property type="entry name" value="FAD_binding_2"/>
    <property type="match status" value="1"/>
</dbReference>
<comment type="function">
    <text evidence="12">Catalyzes the oxidation of L-aspartate to iminoaspartate.</text>
</comment>
<keyword evidence="5 12" id="KW-0285">Flavoprotein</keyword>
<feature type="active site" description="Proton acceptor" evidence="11">
    <location>
        <position position="283"/>
    </location>
</feature>
<feature type="domain" description="FAD-dependent oxidoreductase 2 FAD-binding" evidence="13">
    <location>
        <begin position="14"/>
        <end position="385"/>
    </location>
</feature>
<evidence type="ECO:0000259" key="14">
    <source>
        <dbReference type="Pfam" id="PF02910"/>
    </source>
</evidence>
<dbReference type="AlphaFoldDB" id="A0A7S7SHD3"/>
<organism evidence="15 16">
    <name type="scientific">Paludibaculum fermentans</name>
    <dbReference type="NCBI Taxonomy" id="1473598"/>
    <lineage>
        <taxon>Bacteria</taxon>
        <taxon>Pseudomonadati</taxon>
        <taxon>Acidobacteriota</taxon>
        <taxon>Terriglobia</taxon>
        <taxon>Bryobacterales</taxon>
        <taxon>Bryobacteraceae</taxon>
        <taxon>Paludibaculum</taxon>
    </lineage>
</organism>
<dbReference type="InterPro" id="IPR015939">
    <property type="entry name" value="Fum_Rdtase/Succ_DH_flav-like_C"/>
</dbReference>
<dbReference type="PANTHER" id="PTHR42716">
    <property type="entry name" value="L-ASPARTATE OXIDASE"/>
    <property type="match status" value="1"/>
</dbReference>
<comment type="subcellular location">
    <subcellularLocation>
        <location evidence="12">Cytoplasm</location>
    </subcellularLocation>
</comment>
<comment type="catalytic activity">
    <reaction evidence="9">
        <text>L-aspartate + O2 = iminosuccinate + H2O2</text>
        <dbReference type="Rhea" id="RHEA:25876"/>
        <dbReference type="ChEBI" id="CHEBI:15379"/>
        <dbReference type="ChEBI" id="CHEBI:16240"/>
        <dbReference type="ChEBI" id="CHEBI:29991"/>
        <dbReference type="ChEBI" id="CHEBI:77875"/>
        <dbReference type="EC" id="1.4.3.16"/>
    </reaction>
    <physiologicalReaction direction="left-to-right" evidence="9">
        <dbReference type="Rhea" id="RHEA:25877"/>
    </physiologicalReaction>
</comment>
<dbReference type="EMBL" id="CP063849">
    <property type="protein sequence ID" value="QOY85792.1"/>
    <property type="molecule type" value="Genomic_DNA"/>
</dbReference>
<comment type="pathway">
    <text evidence="2 12">Cofactor biosynthesis; NAD(+) biosynthesis; iminoaspartate from L-aspartate (oxidase route): step 1/1.</text>
</comment>
<dbReference type="NCBIfam" id="NF005701">
    <property type="entry name" value="PRK07512.1"/>
    <property type="match status" value="1"/>
</dbReference>
<sequence>MGVISAISDLIQTDYLVVGAGVAGLRAAIALAPAGRVLVVAKDSLRESSSEYAQGGIAVALSDDDEVDLHESDTLAAGDGLCNREAVHVLVEEGPAAIQQLMDWGAEFDKEGGRLVFAREGAHSRSRVLHSHGDSTGKEIARTLYHKAASLENVSFRSFSAVVDLLVQDGRVVGAVALDENTGSLIPISAKAVLLATGGLGRVFTDTTNPDVATGDGVAMGWRAGATISDIEFIQFHPTALHIEGAPRFLLSEALRGEGAHLLNAKGERFMRRYHEMAELAPRDVVSRCIVEEMRREKSPHVFLDLSGRGPGFVKNRFPRIYTTCLEYGIDLDKEPAPVHPAAHYSMGGVWTDLDGRTSSPGLWAAGEVACTGVHGANRLASNSLLEGVVFGARAGQSIVDSDSTARLRGVRFEPLEIPQTKEAIVRRIATDFCGIIRNGDGLTTALTILGGMPASRKRQVSRADIEVANIHTLTQLIARCARAREESRGAHRRSDYPKRVEAFEKHSRIRISQREVTFE</sequence>
<dbReference type="UniPathway" id="UPA00253">
    <property type="reaction ID" value="UER00326"/>
</dbReference>
<gene>
    <name evidence="15" type="ORF">IRI77_23595</name>
</gene>
<dbReference type="InterPro" id="IPR036188">
    <property type="entry name" value="FAD/NAD-bd_sf"/>
</dbReference>
<dbReference type="Gene3D" id="3.90.700.10">
    <property type="entry name" value="Succinate dehydrogenase/fumarate reductase flavoprotein, catalytic domain"/>
    <property type="match status" value="1"/>
</dbReference>
<dbReference type="InterPro" id="IPR037099">
    <property type="entry name" value="Fum_R/Succ_DH_flav-like_C_sf"/>
</dbReference>
<dbReference type="PANTHER" id="PTHR42716:SF2">
    <property type="entry name" value="L-ASPARTATE OXIDASE, CHLOROPLASTIC"/>
    <property type="match status" value="1"/>
</dbReference>
<name>A0A7S7SHD3_PALFE</name>
<evidence type="ECO:0000256" key="9">
    <source>
        <dbReference type="ARBA" id="ARBA00048305"/>
    </source>
</evidence>
<feature type="domain" description="Fumarate reductase/succinate dehydrogenase flavoprotein-like C-terminal" evidence="14">
    <location>
        <begin position="429"/>
        <end position="513"/>
    </location>
</feature>
<evidence type="ECO:0000256" key="2">
    <source>
        <dbReference type="ARBA" id="ARBA00004950"/>
    </source>
</evidence>
<dbReference type="GO" id="GO:0008734">
    <property type="term" value="F:L-aspartate oxidase activity"/>
    <property type="evidence" value="ECO:0007669"/>
    <property type="project" value="UniProtKB-UniRule"/>
</dbReference>
<dbReference type="GO" id="GO:0005737">
    <property type="term" value="C:cytoplasm"/>
    <property type="evidence" value="ECO:0007669"/>
    <property type="project" value="UniProtKB-SubCell"/>
</dbReference>
<comment type="cofactor">
    <cofactor evidence="1 12">
        <name>FAD</name>
        <dbReference type="ChEBI" id="CHEBI:57692"/>
    </cofactor>
</comment>
<evidence type="ECO:0000313" key="16">
    <source>
        <dbReference type="Proteomes" id="UP000593892"/>
    </source>
</evidence>
<dbReference type="KEGG" id="pfer:IRI77_23595"/>
<protein>
    <recommendedName>
        <fullName evidence="4 10">L-aspartate oxidase</fullName>
        <ecNumber evidence="4 10">1.4.3.16</ecNumber>
    </recommendedName>
</protein>
<evidence type="ECO:0000256" key="8">
    <source>
        <dbReference type="ARBA" id="ARBA00023002"/>
    </source>
</evidence>
<evidence type="ECO:0000256" key="7">
    <source>
        <dbReference type="ARBA" id="ARBA00022827"/>
    </source>
</evidence>
<proteinExistence type="inferred from homology"/>
<keyword evidence="7 12" id="KW-0274">FAD</keyword>
<dbReference type="InterPro" id="IPR003953">
    <property type="entry name" value="FAD-dep_OxRdtase_2_FAD-bd"/>
</dbReference>
<keyword evidence="16" id="KW-1185">Reference proteome</keyword>
<dbReference type="InterPro" id="IPR005288">
    <property type="entry name" value="NadB"/>
</dbReference>
<dbReference type="Gene3D" id="3.50.50.60">
    <property type="entry name" value="FAD/NAD(P)-binding domain"/>
    <property type="match status" value="1"/>
</dbReference>
<keyword evidence="8 12" id="KW-0560">Oxidoreductase</keyword>
<dbReference type="SUPFAM" id="SSF56425">
    <property type="entry name" value="Succinate dehydrogenase/fumarate reductase flavoprotein, catalytic domain"/>
    <property type="match status" value="1"/>
</dbReference>
<evidence type="ECO:0000256" key="11">
    <source>
        <dbReference type="PIRSR" id="PIRSR000171-1"/>
    </source>
</evidence>
<evidence type="ECO:0000256" key="10">
    <source>
        <dbReference type="NCBIfam" id="TIGR00551"/>
    </source>
</evidence>
<evidence type="ECO:0000256" key="1">
    <source>
        <dbReference type="ARBA" id="ARBA00001974"/>
    </source>
</evidence>
<dbReference type="SUPFAM" id="SSF46977">
    <property type="entry name" value="Succinate dehydrogenase/fumarate reductase flavoprotein C-terminal domain"/>
    <property type="match status" value="1"/>
</dbReference>
<accession>A0A7S7SHD3</accession>
<keyword evidence="6 12" id="KW-0662">Pyridine nucleotide biosynthesis</keyword>
<dbReference type="FunFam" id="3.90.700.10:FF:000002">
    <property type="entry name" value="L-aspartate oxidase"/>
    <property type="match status" value="1"/>
</dbReference>
<dbReference type="GO" id="GO:0034628">
    <property type="term" value="P:'de novo' NAD+ biosynthetic process from L-aspartate"/>
    <property type="evidence" value="ECO:0007669"/>
    <property type="project" value="TreeGrafter"/>
</dbReference>
<dbReference type="SUPFAM" id="SSF51905">
    <property type="entry name" value="FAD/NAD(P)-binding domain"/>
    <property type="match status" value="1"/>
</dbReference>
<reference evidence="15 16" key="1">
    <citation type="submission" date="2020-10" db="EMBL/GenBank/DDBJ databases">
        <title>Complete genome sequence of Paludibaculum fermentans P105T, a facultatively anaerobic acidobacterium capable of dissimilatory Fe(III) reduction.</title>
        <authorList>
            <person name="Dedysh S.N."/>
            <person name="Beletsky A.V."/>
            <person name="Kulichevskaya I.S."/>
            <person name="Mardanov A.V."/>
            <person name="Ravin N.V."/>
        </authorList>
    </citation>
    <scope>NUCLEOTIDE SEQUENCE [LARGE SCALE GENOMIC DNA]</scope>
    <source>
        <strain evidence="15 16">P105</strain>
    </source>
</reference>
<evidence type="ECO:0000259" key="13">
    <source>
        <dbReference type="Pfam" id="PF00890"/>
    </source>
</evidence>
<evidence type="ECO:0000256" key="4">
    <source>
        <dbReference type="ARBA" id="ARBA00012173"/>
    </source>
</evidence>
<evidence type="ECO:0000256" key="12">
    <source>
        <dbReference type="RuleBase" id="RU362049"/>
    </source>
</evidence>
<dbReference type="Pfam" id="PF02910">
    <property type="entry name" value="Succ_DH_flav_C"/>
    <property type="match status" value="1"/>
</dbReference>
<dbReference type="Proteomes" id="UP000593892">
    <property type="component" value="Chromosome"/>
</dbReference>
<evidence type="ECO:0000256" key="5">
    <source>
        <dbReference type="ARBA" id="ARBA00022630"/>
    </source>
</evidence>
<evidence type="ECO:0000313" key="15">
    <source>
        <dbReference type="EMBL" id="QOY85792.1"/>
    </source>
</evidence>
<dbReference type="InterPro" id="IPR027477">
    <property type="entry name" value="Succ_DH/fumarate_Rdtase_cat_sf"/>
</dbReference>